<feature type="transmembrane region" description="Helical" evidence="1">
    <location>
        <begin position="266"/>
        <end position="286"/>
    </location>
</feature>
<feature type="transmembrane region" description="Helical" evidence="1">
    <location>
        <begin position="356"/>
        <end position="380"/>
    </location>
</feature>
<evidence type="ECO:0000313" key="3">
    <source>
        <dbReference type="Proteomes" id="UP001219525"/>
    </source>
</evidence>
<keyword evidence="1" id="KW-0472">Membrane</keyword>
<organism evidence="2 3">
    <name type="scientific">Mycena pura</name>
    <dbReference type="NCBI Taxonomy" id="153505"/>
    <lineage>
        <taxon>Eukaryota</taxon>
        <taxon>Fungi</taxon>
        <taxon>Dikarya</taxon>
        <taxon>Basidiomycota</taxon>
        <taxon>Agaricomycotina</taxon>
        <taxon>Agaricomycetes</taxon>
        <taxon>Agaricomycetidae</taxon>
        <taxon>Agaricales</taxon>
        <taxon>Marasmiineae</taxon>
        <taxon>Mycenaceae</taxon>
        <taxon>Mycena</taxon>
    </lineage>
</organism>
<dbReference type="Proteomes" id="UP001219525">
    <property type="component" value="Unassembled WGS sequence"/>
</dbReference>
<protein>
    <submittedName>
        <fullName evidence="2">Uncharacterized protein</fullName>
    </submittedName>
</protein>
<name>A0AAD6YKM3_9AGAR</name>
<reference evidence="2" key="1">
    <citation type="submission" date="2023-03" db="EMBL/GenBank/DDBJ databases">
        <title>Massive genome expansion in bonnet fungi (Mycena s.s.) driven by repeated elements and novel gene families across ecological guilds.</title>
        <authorList>
            <consortium name="Lawrence Berkeley National Laboratory"/>
            <person name="Harder C.B."/>
            <person name="Miyauchi S."/>
            <person name="Viragh M."/>
            <person name="Kuo A."/>
            <person name="Thoen E."/>
            <person name="Andreopoulos B."/>
            <person name="Lu D."/>
            <person name="Skrede I."/>
            <person name="Drula E."/>
            <person name="Henrissat B."/>
            <person name="Morin E."/>
            <person name="Kohler A."/>
            <person name="Barry K."/>
            <person name="LaButti K."/>
            <person name="Morin E."/>
            <person name="Salamov A."/>
            <person name="Lipzen A."/>
            <person name="Mereny Z."/>
            <person name="Hegedus B."/>
            <person name="Baldrian P."/>
            <person name="Stursova M."/>
            <person name="Weitz H."/>
            <person name="Taylor A."/>
            <person name="Grigoriev I.V."/>
            <person name="Nagy L.G."/>
            <person name="Martin F."/>
            <person name="Kauserud H."/>
        </authorList>
    </citation>
    <scope>NUCLEOTIDE SEQUENCE</scope>
    <source>
        <strain evidence="2">9144</strain>
    </source>
</reference>
<dbReference type="AlphaFoldDB" id="A0AAD6YKM3"/>
<sequence>MSSADSHTEKALDLWYAPATEVQVPQVNYSELGWSDYIKLVLLRFLAPTTSSVYEKKDRYFRDQFTEQVREYSHTRKSIKQLFLVSRLRRVSQLNELVGRLRFGEPPKQWDHEVDNVHAILHKVAGEKQSKLGVSSSLVNDTRAYHVLNAAPAPDQLAEVQSKLTDNDLQLLDEYCTSIERTRTLRSHLQDVDEDLANFAHIISTQATAELTYFRGLRDWCQETILTSPQVMAGLTDGLCTGLIAISTLGAGLVYSTVFGATRGNVGLMCYCFPFFSLGFLMPVVIQTLLRWGASLQKEVKFASQPFWTIIVAIFMGISSTAVMASLTILNVTIFVLRDDSDETLPDPPKTPVPGIIAFSATGSIFVFIAIGVLLSAIAAKAVTTLKGMRAVVSAMYGSQNAAQDALKVYLPV</sequence>
<feature type="transmembrane region" description="Helical" evidence="1">
    <location>
        <begin position="239"/>
        <end position="260"/>
    </location>
</feature>
<dbReference type="EMBL" id="JARJCW010000008">
    <property type="protein sequence ID" value="KAJ7221308.1"/>
    <property type="molecule type" value="Genomic_DNA"/>
</dbReference>
<keyword evidence="1" id="KW-0812">Transmembrane</keyword>
<keyword evidence="1" id="KW-1133">Transmembrane helix</keyword>
<gene>
    <name evidence="2" type="ORF">GGX14DRAFT_429411</name>
</gene>
<accession>A0AAD6YKM3</accession>
<keyword evidence="3" id="KW-1185">Reference proteome</keyword>
<feature type="transmembrane region" description="Helical" evidence="1">
    <location>
        <begin position="307"/>
        <end position="336"/>
    </location>
</feature>
<comment type="caution">
    <text evidence="2">The sequence shown here is derived from an EMBL/GenBank/DDBJ whole genome shotgun (WGS) entry which is preliminary data.</text>
</comment>
<evidence type="ECO:0000256" key="1">
    <source>
        <dbReference type="SAM" id="Phobius"/>
    </source>
</evidence>
<proteinExistence type="predicted"/>
<evidence type="ECO:0000313" key="2">
    <source>
        <dbReference type="EMBL" id="KAJ7221308.1"/>
    </source>
</evidence>